<dbReference type="RefSeq" id="WP_350385250.1">
    <property type="nucleotide sequence ID" value="NZ_JBEOME010000002.1"/>
</dbReference>
<dbReference type="Proteomes" id="UP001467674">
    <property type="component" value="Unassembled WGS sequence"/>
</dbReference>
<accession>A0ABV1S2N2</accession>
<dbReference type="EMBL" id="JBEOME010000002">
    <property type="protein sequence ID" value="MER3120800.1"/>
    <property type="molecule type" value="Genomic_DNA"/>
</dbReference>
<gene>
    <name evidence="1" type="ORF">ABQG71_06310</name>
</gene>
<evidence type="ECO:0000313" key="1">
    <source>
        <dbReference type="EMBL" id="MER3120800.1"/>
    </source>
</evidence>
<dbReference type="Gene3D" id="2.40.10.270">
    <property type="entry name" value="Bacteriophage SPP1 head-tail adaptor protein"/>
    <property type="match status" value="1"/>
</dbReference>
<dbReference type="Pfam" id="PF05521">
    <property type="entry name" value="Phage_HCP"/>
    <property type="match status" value="1"/>
</dbReference>
<dbReference type="NCBIfam" id="TIGR01563">
    <property type="entry name" value="gp16_SPP1"/>
    <property type="match status" value="1"/>
</dbReference>
<evidence type="ECO:0000313" key="2">
    <source>
        <dbReference type="Proteomes" id="UP001467674"/>
    </source>
</evidence>
<keyword evidence="2" id="KW-1185">Reference proteome</keyword>
<reference evidence="1 2" key="1">
    <citation type="submission" date="2024-06" db="EMBL/GenBank/DDBJ databases">
        <title>Construction of an artificial bacterial consortium using nitrogen cycle bacteria from Cuatro Cienegas Basin and a mangrove forest.</title>
        <authorList>
            <person name="Aguilera-Najera D."/>
            <person name="Marquez-Cianci L."/>
            <person name="Martinez-Perez E."/>
            <person name="Rosas-Barrera M."/>
            <person name="Rodriguez-Cruz U.E."/>
            <person name="Tapia-Lopez R."/>
            <person name="Eguiarte L.E."/>
            <person name="Souza-Saldivar V."/>
        </authorList>
    </citation>
    <scope>NUCLEOTIDE SEQUENCE [LARGE SCALE GENOMIC DNA]</scope>
    <source>
        <strain evidence="1 2">S14-15</strain>
    </source>
</reference>
<organism evidence="1 2">
    <name type="scientific">Bacillus altitudinis</name>
    <dbReference type="NCBI Taxonomy" id="293387"/>
    <lineage>
        <taxon>Bacteria</taxon>
        <taxon>Bacillati</taxon>
        <taxon>Bacillota</taxon>
        <taxon>Bacilli</taxon>
        <taxon>Bacillales</taxon>
        <taxon>Bacillaceae</taxon>
        <taxon>Bacillus</taxon>
    </lineage>
</organism>
<name>A0ABV1S2N2_BACAB</name>
<comment type="caution">
    <text evidence="1">The sequence shown here is derived from an EMBL/GenBank/DDBJ whole genome shotgun (WGS) entry which is preliminary data.</text>
</comment>
<dbReference type="InterPro" id="IPR008767">
    <property type="entry name" value="Phage_SPP1_head-tail_adaptor"/>
</dbReference>
<sequence>MKARDFDKRIELSKFTENVDEEGFPKKEWKSVLSVWAAVKTLQGREYNQAAAIQAERTARFVVRYSKKAKDLLYNRGTDLRIHFDGRVFDIQSVVNDNEQNATFTIVTKEVDV</sequence>
<dbReference type="InterPro" id="IPR038666">
    <property type="entry name" value="SSP1_head-tail_sf"/>
</dbReference>
<protein>
    <submittedName>
        <fullName evidence="1">Phage head closure protein</fullName>
    </submittedName>
</protein>
<proteinExistence type="predicted"/>